<organism evidence="3 4">
    <name type="scientific">Plantactinospora solaniradicis</name>
    <dbReference type="NCBI Taxonomy" id="1723736"/>
    <lineage>
        <taxon>Bacteria</taxon>
        <taxon>Bacillati</taxon>
        <taxon>Actinomycetota</taxon>
        <taxon>Actinomycetes</taxon>
        <taxon>Micromonosporales</taxon>
        <taxon>Micromonosporaceae</taxon>
        <taxon>Plantactinospora</taxon>
    </lineage>
</organism>
<dbReference type="PANTHER" id="PTHR46825:SF7">
    <property type="entry name" value="D-ALANYL-D-ALANINE CARBOXYPEPTIDASE"/>
    <property type="match status" value="1"/>
</dbReference>
<keyword evidence="1" id="KW-0732">Signal</keyword>
<dbReference type="InterPro" id="IPR050491">
    <property type="entry name" value="AmpC-like"/>
</dbReference>
<dbReference type="SUPFAM" id="SSF56601">
    <property type="entry name" value="beta-lactamase/transpeptidase-like"/>
    <property type="match status" value="1"/>
</dbReference>
<sequence>MTNRAVRIAGRVVAVSLALTLLGAVAPATAATNPTPLQRDVDRLHTLGVTGVLARLETAHGVEVARSGVADLDTRRPVPRDPYLRIGSATKTYVAVVVLQLVAEGRLSLSDPVERWLPRVVAGNGNDGRTVTVRQLLQHTSGLYNYTETLVFDYVTPETYRRERWRTYTPGELVAMAMSESPTATTWAYSNTNYVLAGMLIEAVTGHGWEREVHDRILRPLGLRHTRTPGSWPFLPAPHATNYQQFTEGGPLVDTTIAIRGLDSGADGSMVSTAGDLNAFFAALVRGRLLPPAQLAEMRHLVAIPEGNGYPPGSGDGLGLFYRPLSCGGGYWGHGGNGFGYTIQPAVNEDGSRRLTVSLFTGTIDQDAIAARADALNSLIDRAMCG</sequence>
<dbReference type="RefSeq" id="WP_377424443.1">
    <property type="nucleotide sequence ID" value="NZ_JBHSPR010000017.1"/>
</dbReference>
<feature type="domain" description="Beta-lactamase-related" evidence="2">
    <location>
        <begin position="60"/>
        <end position="341"/>
    </location>
</feature>
<comment type="caution">
    <text evidence="3">The sequence shown here is derived from an EMBL/GenBank/DDBJ whole genome shotgun (WGS) entry which is preliminary data.</text>
</comment>
<dbReference type="GO" id="GO:0016787">
    <property type="term" value="F:hydrolase activity"/>
    <property type="evidence" value="ECO:0007669"/>
    <property type="project" value="UniProtKB-KW"/>
</dbReference>
<dbReference type="Pfam" id="PF00144">
    <property type="entry name" value="Beta-lactamase"/>
    <property type="match status" value="1"/>
</dbReference>
<dbReference type="EMBL" id="JBHSPR010000017">
    <property type="protein sequence ID" value="MFC6018776.1"/>
    <property type="molecule type" value="Genomic_DNA"/>
</dbReference>
<evidence type="ECO:0000256" key="1">
    <source>
        <dbReference type="SAM" id="SignalP"/>
    </source>
</evidence>
<dbReference type="Gene3D" id="3.40.710.10">
    <property type="entry name" value="DD-peptidase/beta-lactamase superfamily"/>
    <property type="match status" value="1"/>
</dbReference>
<evidence type="ECO:0000313" key="4">
    <source>
        <dbReference type="Proteomes" id="UP001596203"/>
    </source>
</evidence>
<protein>
    <submittedName>
        <fullName evidence="3">Serine hydrolase domain-containing protein</fullName>
        <ecNumber evidence="3">3.-.-.-</ecNumber>
    </submittedName>
</protein>
<accession>A0ABW1KAY5</accession>
<feature type="signal peptide" evidence="1">
    <location>
        <begin position="1"/>
        <end position="30"/>
    </location>
</feature>
<name>A0ABW1KAY5_9ACTN</name>
<dbReference type="Proteomes" id="UP001596203">
    <property type="component" value="Unassembled WGS sequence"/>
</dbReference>
<dbReference type="PANTHER" id="PTHR46825">
    <property type="entry name" value="D-ALANYL-D-ALANINE-CARBOXYPEPTIDASE/ENDOPEPTIDASE AMPH"/>
    <property type="match status" value="1"/>
</dbReference>
<dbReference type="InterPro" id="IPR012338">
    <property type="entry name" value="Beta-lactam/transpept-like"/>
</dbReference>
<reference evidence="4" key="1">
    <citation type="journal article" date="2019" name="Int. J. Syst. Evol. Microbiol.">
        <title>The Global Catalogue of Microorganisms (GCM) 10K type strain sequencing project: providing services to taxonomists for standard genome sequencing and annotation.</title>
        <authorList>
            <consortium name="The Broad Institute Genomics Platform"/>
            <consortium name="The Broad Institute Genome Sequencing Center for Infectious Disease"/>
            <person name="Wu L."/>
            <person name="Ma J."/>
        </authorList>
    </citation>
    <scope>NUCLEOTIDE SEQUENCE [LARGE SCALE GENOMIC DNA]</scope>
    <source>
        <strain evidence="4">ZS-35-S2</strain>
    </source>
</reference>
<keyword evidence="4" id="KW-1185">Reference proteome</keyword>
<proteinExistence type="predicted"/>
<keyword evidence="3" id="KW-0378">Hydrolase</keyword>
<evidence type="ECO:0000313" key="3">
    <source>
        <dbReference type="EMBL" id="MFC6018776.1"/>
    </source>
</evidence>
<dbReference type="InterPro" id="IPR001466">
    <property type="entry name" value="Beta-lactam-related"/>
</dbReference>
<feature type="chain" id="PRO_5047540401" evidence="1">
    <location>
        <begin position="31"/>
        <end position="386"/>
    </location>
</feature>
<evidence type="ECO:0000259" key="2">
    <source>
        <dbReference type="Pfam" id="PF00144"/>
    </source>
</evidence>
<dbReference type="EC" id="3.-.-.-" evidence="3"/>
<gene>
    <name evidence="3" type="ORF">ACFP2T_21510</name>
</gene>